<feature type="region of interest" description="Disordered" evidence="1">
    <location>
        <begin position="751"/>
        <end position="809"/>
    </location>
</feature>
<comment type="caution">
    <text evidence="4">The sequence shown here is derived from an EMBL/GenBank/DDBJ whole genome shotgun (WGS) entry which is preliminary data.</text>
</comment>
<feature type="region of interest" description="Disordered" evidence="1">
    <location>
        <begin position="546"/>
        <end position="588"/>
    </location>
</feature>
<feature type="region of interest" description="Disordered" evidence="1">
    <location>
        <begin position="1"/>
        <end position="27"/>
    </location>
</feature>
<feature type="region of interest" description="Disordered" evidence="1">
    <location>
        <begin position="46"/>
        <end position="121"/>
    </location>
</feature>
<keyword evidence="5" id="KW-1185">Reference proteome</keyword>
<evidence type="ECO:0000259" key="3">
    <source>
        <dbReference type="Pfam" id="PF25130"/>
    </source>
</evidence>
<feature type="compositionally biased region" description="Basic residues" evidence="1">
    <location>
        <begin position="1"/>
        <end position="10"/>
    </location>
</feature>
<feature type="compositionally biased region" description="Low complexity" evidence="1">
    <location>
        <begin position="770"/>
        <end position="780"/>
    </location>
</feature>
<feature type="region of interest" description="Disordered" evidence="1">
    <location>
        <begin position="619"/>
        <end position="660"/>
    </location>
</feature>
<feature type="region of interest" description="Disordered" evidence="1">
    <location>
        <begin position="295"/>
        <end position="338"/>
    </location>
</feature>
<accession>A0A4Z1P9G2</accession>
<evidence type="ECO:0000313" key="4">
    <source>
        <dbReference type="EMBL" id="TID24798.1"/>
    </source>
</evidence>
<keyword evidence="2" id="KW-0812">Transmembrane</keyword>
<dbReference type="PANTHER" id="PTHR42078">
    <property type="entry name" value="GLUCAN 1, 4-ALPHA-GLUCOSIDASE"/>
    <property type="match status" value="1"/>
</dbReference>
<proteinExistence type="predicted"/>
<feature type="compositionally biased region" description="Low complexity" evidence="1">
    <location>
        <begin position="169"/>
        <end position="181"/>
    </location>
</feature>
<evidence type="ECO:0000256" key="2">
    <source>
        <dbReference type="SAM" id="Phobius"/>
    </source>
</evidence>
<feature type="transmembrane region" description="Helical" evidence="2">
    <location>
        <begin position="363"/>
        <end position="392"/>
    </location>
</feature>
<protein>
    <recommendedName>
        <fullName evidence="3">DUF7820 domain-containing protein</fullName>
    </recommendedName>
</protein>
<reference evidence="4 5" key="1">
    <citation type="submission" date="2019-04" db="EMBL/GenBank/DDBJ databases">
        <title>High contiguity whole genome sequence and gene annotation resource for two Venturia nashicola isolates.</title>
        <authorList>
            <person name="Prokchorchik M."/>
            <person name="Won K."/>
            <person name="Lee Y."/>
            <person name="Choi E.D."/>
            <person name="Segonzac C."/>
            <person name="Sohn K.H."/>
        </authorList>
    </citation>
    <scope>NUCLEOTIDE SEQUENCE [LARGE SCALE GENOMIC DNA]</scope>
    <source>
        <strain evidence="4 5">PRI2</strain>
    </source>
</reference>
<dbReference type="STRING" id="86259.A0A4Z1P9G2"/>
<feature type="domain" description="DUF7820" evidence="3">
    <location>
        <begin position="407"/>
        <end position="805"/>
    </location>
</feature>
<dbReference type="Pfam" id="PF25130">
    <property type="entry name" value="DUF7820"/>
    <property type="match status" value="1"/>
</dbReference>
<sequence length="809" mass="87212">MERRPNRRSRASASAAEAENPDVFDDEYAVDIPDIELEFRVADGFAESGREAQSSTRRPSTVQRSLQPGKEAGERFEPARTRRSSITKETRTSSDITGRLNHHGLPSTSHSEDDPFTQYNQIPLRNRPVSTASSFATVDDSRASYRGAGGPSHPYHLFPQAGVPRQSIISQSPPSRLRPSLHTPSQPAHPYGLYQQTSFQVDESEAEIVPAIPVGFPGRTGNFGRQIGPDGEDQGIVGPDGHTEDLPPYSKYPDARTVKPGFAAAAPILPGSPVDGPSTVSRAMPRAQDELVSPIVPVDNPSSLPQSPAHPSAPRAILSQSSSRDLQNSSSARSSGYSIKDEKAWRDKTWREKRRTRVCGGRLPIWALLVAISIVLFIVILVGGVIGGLLAVGKSREEPPTVTVTSTQSMFDASFIPAPTGLPQLSAGQYIFPLGIPQEQQTACLTSGDQYSAWSCSVPPMSLWGDIASPPSGYNIMKLYPAPPPLVDGAPPRFNFTYGAQPPKVAPMQRIFWVQDLVEPGRGPALHFQTTYDKLVILEESKFGQGKRKRDVPQYGSGSSTGYAPLGEHRPGETSSPAPSHGGGFHRKSMLQTGDSPWYCYWNQTFIEGFIYVSQNSSTNGGQSDGGATTATTTVSGPAPTFSFSSSPAMPTATPTTAATHQARAALLELEAHLKRMASPSPTPNKDYTVPKGSGPPQKFPFVFKLIERRTPGSGQQAGMAPYCQKMFVPAEGAPYPVHDDDGRPLIVHLNENDPSPQDYSTALRKPEKTGPAASSATSGAHKRSLNPFNKREDPPKSCHCLWVSPIGP</sequence>
<feature type="compositionally biased region" description="Low complexity" evidence="1">
    <location>
        <begin position="318"/>
        <end position="335"/>
    </location>
</feature>
<dbReference type="EMBL" id="SNSC02000004">
    <property type="protein sequence ID" value="TID24798.1"/>
    <property type="molecule type" value="Genomic_DNA"/>
</dbReference>
<keyword evidence="2" id="KW-1133">Transmembrane helix</keyword>
<gene>
    <name evidence="4" type="ORF">E6O75_ATG04003</name>
</gene>
<keyword evidence="2" id="KW-0472">Membrane</keyword>
<name>A0A4Z1P9G2_9PEZI</name>
<evidence type="ECO:0000313" key="5">
    <source>
        <dbReference type="Proteomes" id="UP000298493"/>
    </source>
</evidence>
<feature type="region of interest" description="Disordered" evidence="1">
    <location>
        <begin position="169"/>
        <end position="188"/>
    </location>
</feature>
<feature type="compositionally biased region" description="Basic and acidic residues" evidence="1">
    <location>
        <begin position="71"/>
        <end position="92"/>
    </location>
</feature>
<feature type="compositionally biased region" description="Low complexity" evidence="1">
    <location>
        <begin position="626"/>
        <end position="660"/>
    </location>
</feature>
<dbReference type="AlphaFoldDB" id="A0A4Z1P9G2"/>
<dbReference type="PANTHER" id="PTHR42078:SF1">
    <property type="entry name" value="GLUCAN 1, 4-ALPHA-GLUCOSIDASE"/>
    <property type="match status" value="1"/>
</dbReference>
<evidence type="ECO:0000256" key="1">
    <source>
        <dbReference type="SAM" id="MobiDB-lite"/>
    </source>
</evidence>
<dbReference type="Proteomes" id="UP000298493">
    <property type="component" value="Unassembled WGS sequence"/>
</dbReference>
<organism evidence="4 5">
    <name type="scientific">Venturia nashicola</name>
    <dbReference type="NCBI Taxonomy" id="86259"/>
    <lineage>
        <taxon>Eukaryota</taxon>
        <taxon>Fungi</taxon>
        <taxon>Dikarya</taxon>
        <taxon>Ascomycota</taxon>
        <taxon>Pezizomycotina</taxon>
        <taxon>Dothideomycetes</taxon>
        <taxon>Pleosporomycetidae</taxon>
        <taxon>Venturiales</taxon>
        <taxon>Venturiaceae</taxon>
        <taxon>Venturia</taxon>
    </lineage>
</organism>
<dbReference type="InterPro" id="IPR056722">
    <property type="entry name" value="DUF7820"/>
</dbReference>
<feature type="compositionally biased region" description="Polar residues" evidence="1">
    <location>
        <begin position="51"/>
        <end position="66"/>
    </location>
</feature>